<reference evidence="1 2" key="1">
    <citation type="journal article" date="2021" name="Sci. Rep.">
        <title>Chromosome anchoring in Senegalese sole (Solea senegalensis) reveals sex-associated markers and genome rearrangements in flatfish.</title>
        <authorList>
            <person name="Guerrero-Cozar I."/>
            <person name="Gomez-Garrido J."/>
            <person name="Berbel C."/>
            <person name="Martinez-Blanch J.F."/>
            <person name="Alioto T."/>
            <person name="Claros M.G."/>
            <person name="Gagnaire P.A."/>
            <person name="Manchado M."/>
        </authorList>
    </citation>
    <scope>NUCLEOTIDE SEQUENCE [LARGE SCALE GENOMIC DNA]</scope>
    <source>
        <strain evidence="1">Sse05_10M</strain>
    </source>
</reference>
<comment type="caution">
    <text evidence="1">The sequence shown here is derived from an EMBL/GenBank/DDBJ whole genome shotgun (WGS) entry which is preliminary data.</text>
</comment>
<dbReference type="AlphaFoldDB" id="A0AAV6RLY4"/>
<name>A0AAV6RLY4_SOLSE</name>
<organism evidence="1 2">
    <name type="scientific">Solea senegalensis</name>
    <name type="common">Senegalese sole</name>
    <dbReference type="NCBI Taxonomy" id="28829"/>
    <lineage>
        <taxon>Eukaryota</taxon>
        <taxon>Metazoa</taxon>
        <taxon>Chordata</taxon>
        <taxon>Craniata</taxon>
        <taxon>Vertebrata</taxon>
        <taxon>Euteleostomi</taxon>
        <taxon>Actinopterygii</taxon>
        <taxon>Neopterygii</taxon>
        <taxon>Teleostei</taxon>
        <taxon>Neoteleostei</taxon>
        <taxon>Acanthomorphata</taxon>
        <taxon>Carangaria</taxon>
        <taxon>Pleuronectiformes</taxon>
        <taxon>Pleuronectoidei</taxon>
        <taxon>Soleidae</taxon>
        <taxon>Solea</taxon>
    </lineage>
</organism>
<evidence type="ECO:0000313" key="2">
    <source>
        <dbReference type="Proteomes" id="UP000693946"/>
    </source>
</evidence>
<sequence length="138" mass="15737">MTSIKFAREKNEFANVFNKQFVLKTQQNKNMFKVQCVTARLCTTSTDNNMQIKINERKRELGSVQHTKSGLLRVDDSGPSAPLFRHTALTQKRLRLQSNRLRLLLDAGSRSSSPNVFDTLVMIRDGTTRASVKYRADC</sequence>
<gene>
    <name evidence="1" type="ORF">JOB18_005864</name>
</gene>
<accession>A0AAV6RLY4</accession>
<keyword evidence="2" id="KW-1185">Reference proteome</keyword>
<protein>
    <submittedName>
        <fullName evidence="1">Uncharacterized protein</fullName>
    </submittedName>
</protein>
<proteinExistence type="predicted"/>
<evidence type="ECO:0000313" key="1">
    <source>
        <dbReference type="EMBL" id="KAG7506452.1"/>
    </source>
</evidence>
<dbReference type="Proteomes" id="UP000693946">
    <property type="component" value="Linkage Group LG18"/>
</dbReference>
<dbReference type="EMBL" id="JAGKHQ010000010">
    <property type="protein sequence ID" value="KAG7506452.1"/>
    <property type="molecule type" value="Genomic_DNA"/>
</dbReference>